<reference evidence="1 2" key="1">
    <citation type="submission" date="2020-08" db="EMBL/GenBank/DDBJ databases">
        <title>Novel species isolated from subtropical streams in China.</title>
        <authorList>
            <person name="Lu H."/>
        </authorList>
    </citation>
    <scope>NUCLEOTIDE SEQUENCE [LARGE SCALE GENOMIC DNA]</scope>
    <source>
        <strain evidence="1 2">CCTCC AB 2015119</strain>
    </source>
</reference>
<dbReference type="EMBL" id="JACOFT010000001">
    <property type="protein sequence ID" value="MBC3810351.1"/>
    <property type="molecule type" value="Genomic_DNA"/>
</dbReference>
<dbReference type="Proteomes" id="UP000637632">
    <property type="component" value="Unassembled WGS sequence"/>
</dbReference>
<name>A0ABR6XBR8_9BURK</name>
<evidence type="ECO:0000313" key="2">
    <source>
        <dbReference type="Proteomes" id="UP000637632"/>
    </source>
</evidence>
<evidence type="ECO:0000313" key="1">
    <source>
        <dbReference type="EMBL" id="MBC3810351.1"/>
    </source>
</evidence>
<organism evidence="1 2">
    <name type="scientific">Undibacterium aquatile</name>
    <dbReference type="NCBI Taxonomy" id="1537398"/>
    <lineage>
        <taxon>Bacteria</taxon>
        <taxon>Pseudomonadati</taxon>
        <taxon>Pseudomonadota</taxon>
        <taxon>Betaproteobacteria</taxon>
        <taxon>Burkholderiales</taxon>
        <taxon>Oxalobacteraceae</taxon>
        <taxon>Undibacterium</taxon>
    </lineage>
</organism>
<accession>A0ABR6XBR8</accession>
<proteinExistence type="predicted"/>
<dbReference type="RefSeq" id="WP_190477138.1">
    <property type="nucleotide sequence ID" value="NZ_JACOFT010000001.1"/>
</dbReference>
<gene>
    <name evidence="1" type="ORF">H8K26_02770</name>
</gene>
<comment type="caution">
    <text evidence="1">The sequence shown here is derived from an EMBL/GenBank/DDBJ whole genome shotgun (WGS) entry which is preliminary data.</text>
</comment>
<protein>
    <recommendedName>
        <fullName evidence="3">Lipoprotein</fullName>
    </recommendedName>
</protein>
<keyword evidence="2" id="KW-1185">Reference proteome</keyword>
<evidence type="ECO:0008006" key="3">
    <source>
        <dbReference type="Google" id="ProtNLM"/>
    </source>
</evidence>
<sequence>MAFLQWEQVLMKTFFRIAILIGMIAQTACTRESTQIAPGKLTVRWELPPQKVTMDVNREAPTIDPQLDQQLRTIGSYQLTKKIIYQDGQQTDSYVAEFVNPISEEKRKQAIPVLVSMLDKYTVSVTSEGNKKLTTKTISQLPW</sequence>